<protein>
    <recommendedName>
        <fullName evidence="2">DUF6536 domain-containing protein</fullName>
    </recommendedName>
</protein>
<keyword evidence="1" id="KW-0812">Transmembrane</keyword>
<feature type="transmembrane region" description="Helical" evidence="1">
    <location>
        <begin position="144"/>
        <end position="161"/>
    </location>
</feature>
<gene>
    <name evidence="3" type="ORF">MKZ38_002290</name>
</gene>
<keyword evidence="4" id="KW-1185">Reference proteome</keyword>
<evidence type="ECO:0000313" key="4">
    <source>
        <dbReference type="Proteomes" id="UP001201980"/>
    </source>
</evidence>
<sequence length="789" mass="87381">MAAKAPTTPRARRRQRGHLFSGWRKAGVINTVLIWLLTIALLASLITSIAGFRNADVPISVSSLGISTIYTGSCGRSSDVNISVHVVINAIGTLILASSNFFMQVLTAPTRENVDAGHARGDFLEIGVQSLRNLTRRAFPKLKALFWVVLSLSSVPFHLFLNASVYTVNVSTENYLIMASEAFLDGADFVVPGAGADHYDWTSSTFYDFRPERKAGAEKFVAGIAANATGWENVTIEACMDIYNDPTVPLRSHRNFVMVVQEPGNSSTVGWRTSEMRPDLPAANRSSEVNSLFLMDNMWLTDNYIQWSEAAVGMETSFTEEDELISRLKLDMDTKIMVPQFTSQPSELEALYCLVEPIDEACEVRVANFTLLIVWIVSFLKALVCLASILKFRRDEPLVTPGDAIDSFISTPDMSTAGMCTAGAPSKPRFASRGQARWNRAPEPWTTGSKPRRLSFAVPRWMWMLSYLIFALFVGIGIWLMVEGSRMQPLTKSPFGPTSQTLGHNLNVGGIRSDDMGDVHRALFANLPHLALSMSYFAYNNIVTRMVAEREFSAFGRRFQPLRVSVPRGAQSSTYRLQLPYLWSVCLVTMSGFLHWMVSNCIFPKVNIAYESFEPYAESTWSGRGLGYSTLSIFITVVICFFATLVPIFLGRRKLERDMVVAAGNSVVLSSACHAVLPPAGSGFGFGESDVGTALMQDGQQLFDERGRGRREGEECGEGQSWTTSWQGCEQQQSEPYLRALASEKIKWGVVVPNQNGYPGHLSFATMEQYVGPPQEDHWYSGGEKHLHG</sequence>
<evidence type="ECO:0000256" key="1">
    <source>
        <dbReference type="SAM" id="Phobius"/>
    </source>
</evidence>
<feature type="transmembrane region" description="Helical" evidence="1">
    <location>
        <begin position="581"/>
        <end position="606"/>
    </location>
</feature>
<organism evidence="3 4">
    <name type="scientific">Zalerion maritima</name>
    <dbReference type="NCBI Taxonomy" id="339359"/>
    <lineage>
        <taxon>Eukaryota</taxon>
        <taxon>Fungi</taxon>
        <taxon>Dikarya</taxon>
        <taxon>Ascomycota</taxon>
        <taxon>Pezizomycotina</taxon>
        <taxon>Sordariomycetes</taxon>
        <taxon>Lulworthiomycetidae</taxon>
        <taxon>Lulworthiales</taxon>
        <taxon>Lulworthiaceae</taxon>
        <taxon>Zalerion</taxon>
    </lineage>
</organism>
<feature type="transmembrane region" description="Helical" evidence="1">
    <location>
        <begin position="626"/>
        <end position="650"/>
    </location>
</feature>
<feature type="transmembrane region" description="Helical" evidence="1">
    <location>
        <begin position="461"/>
        <end position="482"/>
    </location>
</feature>
<dbReference type="AlphaFoldDB" id="A0AAD5RVV1"/>
<dbReference type="PANTHER" id="PTHR35395">
    <property type="entry name" value="DUF6536 DOMAIN-CONTAINING PROTEIN"/>
    <property type="match status" value="1"/>
</dbReference>
<name>A0AAD5RVV1_9PEZI</name>
<feature type="transmembrane region" description="Helical" evidence="1">
    <location>
        <begin position="82"/>
        <end position="103"/>
    </location>
</feature>
<dbReference type="InterPro" id="IPR046623">
    <property type="entry name" value="DUF6536"/>
</dbReference>
<feature type="domain" description="DUF6536" evidence="2">
    <location>
        <begin position="23"/>
        <end position="184"/>
    </location>
</feature>
<keyword evidence="1" id="KW-0472">Membrane</keyword>
<evidence type="ECO:0000313" key="3">
    <source>
        <dbReference type="EMBL" id="KAJ2900631.1"/>
    </source>
</evidence>
<keyword evidence="1" id="KW-1133">Transmembrane helix</keyword>
<dbReference type="PANTHER" id="PTHR35395:SF1">
    <property type="entry name" value="DUF6536 DOMAIN-CONTAINING PROTEIN"/>
    <property type="match status" value="1"/>
</dbReference>
<reference evidence="3" key="1">
    <citation type="submission" date="2022-07" db="EMBL/GenBank/DDBJ databases">
        <title>Draft genome sequence of Zalerion maritima ATCC 34329, a (micro)plastics degrading marine fungus.</title>
        <authorList>
            <person name="Paco A."/>
            <person name="Goncalves M.F.M."/>
            <person name="Rocha-Santos T.A.P."/>
            <person name="Alves A."/>
        </authorList>
    </citation>
    <scope>NUCLEOTIDE SEQUENCE</scope>
    <source>
        <strain evidence="3">ATCC 34329</strain>
    </source>
</reference>
<dbReference type="Proteomes" id="UP001201980">
    <property type="component" value="Unassembled WGS sequence"/>
</dbReference>
<evidence type="ECO:0000259" key="2">
    <source>
        <dbReference type="Pfam" id="PF20163"/>
    </source>
</evidence>
<accession>A0AAD5RVV1</accession>
<proteinExistence type="predicted"/>
<dbReference type="EMBL" id="JAKWBI020000168">
    <property type="protein sequence ID" value="KAJ2900631.1"/>
    <property type="molecule type" value="Genomic_DNA"/>
</dbReference>
<comment type="caution">
    <text evidence="3">The sequence shown here is derived from an EMBL/GenBank/DDBJ whole genome shotgun (WGS) entry which is preliminary data.</text>
</comment>
<dbReference type="Pfam" id="PF20163">
    <property type="entry name" value="DUF6536"/>
    <property type="match status" value="1"/>
</dbReference>
<feature type="transmembrane region" description="Helical" evidence="1">
    <location>
        <begin position="369"/>
        <end position="390"/>
    </location>
</feature>